<reference evidence="2 3" key="1">
    <citation type="submission" date="2016-10" db="EMBL/GenBank/DDBJ databases">
        <authorList>
            <person name="de Groot N.N."/>
        </authorList>
    </citation>
    <scope>NUCLEOTIDE SEQUENCE [LARGE SCALE GENOMIC DNA]</scope>
    <source>
        <strain evidence="2 3">DSM 44637</strain>
    </source>
</reference>
<dbReference type="Proteomes" id="UP000199137">
    <property type="component" value="Unassembled WGS sequence"/>
</dbReference>
<feature type="domain" description="HTH cro/C1-type" evidence="1">
    <location>
        <begin position="16"/>
        <end position="72"/>
    </location>
</feature>
<dbReference type="AlphaFoldDB" id="A0A1I5E4E3"/>
<dbReference type="CDD" id="cd00093">
    <property type="entry name" value="HTH_XRE"/>
    <property type="match status" value="1"/>
</dbReference>
<evidence type="ECO:0000313" key="3">
    <source>
        <dbReference type="Proteomes" id="UP000199137"/>
    </source>
</evidence>
<dbReference type="Pfam" id="PF19054">
    <property type="entry name" value="DUF5753"/>
    <property type="match status" value="1"/>
</dbReference>
<name>A0A1I5E4E3_9PSEU</name>
<dbReference type="InterPro" id="IPR010982">
    <property type="entry name" value="Lambda_DNA-bd_dom_sf"/>
</dbReference>
<organism evidence="2 3">
    <name type="scientific">Amycolatopsis rubida</name>
    <dbReference type="NCBI Taxonomy" id="112413"/>
    <lineage>
        <taxon>Bacteria</taxon>
        <taxon>Bacillati</taxon>
        <taxon>Actinomycetota</taxon>
        <taxon>Actinomycetes</taxon>
        <taxon>Pseudonocardiales</taxon>
        <taxon>Pseudonocardiaceae</taxon>
        <taxon>Amycolatopsis</taxon>
    </lineage>
</organism>
<proteinExistence type="predicted"/>
<gene>
    <name evidence="2" type="ORF">SAMN05421854_101492</name>
</gene>
<evidence type="ECO:0000313" key="2">
    <source>
        <dbReference type="EMBL" id="SFO06379.1"/>
    </source>
</evidence>
<dbReference type="SUPFAM" id="SSF47413">
    <property type="entry name" value="lambda repressor-like DNA-binding domains"/>
    <property type="match status" value="1"/>
</dbReference>
<accession>A0A1I5E4E3</accession>
<dbReference type="InterPro" id="IPR043917">
    <property type="entry name" value="DUF5753"/>
</dbReference>
<dbReference type="EMBL" id="FOWC01000001">
    <property type="protein sequence ID" value="SFO06379.1"/>
    <property type="molecule type" value="Genomic_DNA"/>
</dbReference>
<dbReference type="GO" id="GO:0003677">
    <property type="term" value="F:DNA binding"/>
    <property type="evidence" value="ECO:0007669"/>
    <property type="project" value="InterPro"/>
</dbReference>
<sequence length="282" mass="32230">MPHDAIKARLEVGKRLKKARTRINWSQNRAAAALGCTQSKINKMENEQVAISPGDLSQLLHLYSVPDIEADRIQLLAAQARGGPVAGVTANRDYLKLLEAEREAVEILGCYTERFPNLFQSEPYIAEQYKLGGALHDITSVLDSRREREELFQIDRPPQYRAVFSPSSFYRLPGGRKAGLGREQIEHVLRMMKDYRGYLYVHLLPWEAEVAYAPHDLTILKFEGQGKDMVYHEYSGGLARIYTGRQQVKAHIDEWDKVFLQALGVEATREALLKMHHEARNW</sequence>
<dbReference type="Pfam" id="PF13560">
    <property type="entry name" value="HTH_31"/>
    <property type="match status" value="1"/>
</dbReference>
<dbReference type="InterPro" id="IPR001387">
    <property type="entry name" value="Cro/C1-type_HTH"/>
</dbReference>
<evidence type="ECO:0000259" key="1">
    <source>
        <dbReference type="PROSITE" id="PS50943"/>
    </source>
</evidence>
<dbReference type="PROSITE" id="PS50943">
    <property type="entry name" value="HTH_CROC1"/>
    <property type="match status" value="1"/>
</dbReference>
<protein>
    <submittedName>
        <fullName evidence="2">Helix-turn-helix domain-containing protein</fullName>
    </submittedName>
</protein>
<dbReference type="STRING" id="112413.SAMN05421854_101492"/>
<dbReference type="Gene3D" id="1.10.260.40">
    <property type="entry name" value="lambda repressor-like DNA-binding domains"/>
    <property type="match status" value="1"/>
</dbReference>
<dbReference type="SMART" id="SM00530">
    <property type="entry name" value="HTH_XRE"/>
    <property type="match status" value="1"/>
</dbReference>